<feature type="region of interest" description="Disordered" evidence="1">
    <location>
        <begin position="50"/>
        <end position="93"/>
    </location>
</feature>
<dbReference type="OMA" id="QCSAYLP"/>
<dbReference type="STRING" id="121845.A0A1S4ELN6"/>
<proteinExistence type="predicted"/>
<evidence type="ECO:0000313" key="2">
    <source>
        <dbReference type="Proteomes" id="UP000079169"/>
    </source>
</evidence>
<evidence type="ECO:0000313" key="3">
    <source>
        <dbReference type="RefSeq" id="XP_017303079.1"/>
    </source>
</evidence>
<feature type="compositionally biased region" description="Low complexity" evidence="1">
    <location>
        <begin position="65"/>
        <end position="78"/>
    </location>
</feature>
<protein>
    <submittedName>
        <fullName evidence="3">Uncharacterized protein LOC108253500</fullName>
    </submittedName>
</protein>
<name>A0A1S4ELN6_DIACI</name>
<dbReference type="KEGG" id="dci:108253500"/>
<evidence type="ECO:0000256" key="1">
    <source>
        <dbReference type="SAM" id="MobiDB-lite"/>
    </source>
</evidence>
<dbReference type="GeneID" id="108253500"/>
<gene>
    <name evidence="3" type="primary">LOC108253500</name>
</gene>
<dbReference type="PaxDb" id="121845-A0A1S4ELN6"/>
<accession>A0A1S4ELN6</accession>
<feature type="compositionally biased region" description="Polar residues" evidence="1">
    <location>
        <begin position="79"/>
        <end position="93"/>
    </location>
</feature>
<organism evidence="2 3">
    <name type="scientific">Diaphorina citri</name>
    <name type="common">Asian citrus psyllid</name>
    <dbReference type="NCBI Taxonomy" id="121845"/>
    <lineage>
        <taxon>Eukaryota</taxon>
        <taxon>Metazoa</taxon>
        <taxon>Ecdysozoa</taxon>
        <taxon>Arthropoda</taxon>
        <taxon>Hexapoda</taxon>
        <taxon>Insecta</taxon>
        <taxon>Pterygota</taxon>
        <taxon>Neoptera</taxon>
        <taxon>Paraneoptera</taxon>
        <taxon>Hemiptera</taxon>
        <taxon>Sternorrhyncha</taxon>
        <taxon>Psylloidea</taxon>
        <taxon>Psyllidae</taxon>
        <taxon>Diaphorininae</taxon>
        <taxon>Diaphorina</taxon>
    </lineage>
</organism>
<dbReference type="RefSeq" id="XP_017303079.1">
    <property type="nucleotide sequence ID" value="XM_017447590.2"/>
</dbReference>
<sequence>MHMHQFPAQYCNGGDPIASYGNTSATGWYPSTANDPRFAQSSPRRVAVPVLVKDGKPCSGTGGENQSSNSQRTNQSHQGMTSSGHCNSPVSSQQMQQCNTLMASYQRPSSMQHHHQQQANMCTSYLPLQGRAW</sequence>
<dbReference type="Proteomes" id="UP000079169">
    <property type="component" value="Unplaced"/>
</dbReference>
<keyword evidence="2" id="KW-1185">Reference proteome</keyword>
<dbReference type="AlphaFoldDB" id="A0A1S4ELN6"/>
<reference evidence="3" key="1">
    <citation type="submission" date="2025-08" db="UniProtKB">
        <authorList>
            <consortium name="RefSeq"/>
        </authorList>
    </citation>
    <scope>IDENTIFICATION</scope>
</reference>